<dbReference type="Pfam" id="PF00108">
    <property type="entry name" value="Thiolase_N"/>
    <property type="match status" value="1"/>
</dbReference>
<organism evidence="12 13">
    <name type="scientific">Chelatococcus caeni</name>
    <dbReference type="NCBI Taxonomy" id="1348468"/>
    <lineage>
        <taxon>Bacteria</taxon>
        <taxon>Pseudomonadati</taxon>
        <taxon>Pseudomonadota</taxon>
        <taxon>Alphaproteobacteria</taxon>
        <taxon>Hyphomicrobiales</taxon>
        <taxon>Chelatococcaceae</taxon>
        <taxon>Chelatococcus</taxon>
    </lineage>
</organism>
<feature type="domain" description="Thiolase N-terminal" evidence="10">
    <location>
        <begin position="6"/>
        <end position="262"/>
    </location>
</feature>
<proteinExistence type="inferred from homology"/>
<dbReference type="RefSeq" id="WP_183317927.1">
    <property type="nucleotide sequence ID" value="NZ_JACIEN010000006.1"/>
</dbReference>
<dbReference type="Pfam" id="PF02803">
    <property type="entry name" value="Thiolase_C"/>
    <property type="match status" value="1"/>
</dbReference>
<keyword evidence="3 9" id="KW-0808">Transferase</keyword>
<dbReference type="GO" id="GO:0044281">
    <property type="term" value="P:small molecule metabolic process"/>
    <property type="evidence" value="ECO:0007669"/>
    <property type="project" value="UniProtKB-ARBA"/>
</dbReference>
<dbReference type="NCBIfam" id="TIGR01930">
    <property type="entry name" value="AcCoA-C-Actrans"/>
    <property type="match status" value="1"/>
</dbReference>
<evidence type="ECO:0000256" key="3">
    <source>
        <dbReference type="ARBA" id="ARBA00022679"/>
    </source>
</evidence>
<feature type="active site" description="Proton acceptor" evidence="8">
    <location>
        <position position="349"/>
    </location>
</feature>
<feature type="domain" description="Thiolase C-terminal" evidence="11">
    <location>
        <begin position="270"/>
        <end position="392"/>
    </location>
</feature>
<dbReference type="Proteomes" id="UP000577362">
    <property type="component" value="Unassembled WGS sequence"/>
</dbReference>
<gene>
    <name evidence="12" type="ORF">GGR16_004233</name>
</gene>
<dbReference type="PANTHER" id="PTHR18919">
    <property type="entry name" value="ACETYL-COA C-ACYLTRANSFERASE"/>
    <property type="match status" value="1"/>
</dbReference>
<comment type="caution">
    <text evidence="12">The sequence shown here is derived from an EMBL/GenBank/DDBJ whole genome shotgun (WGS) entry which is preliminary data.</text>
</comment>
<dbReference type="InterPro" id="IPR020613">
    <property type="entry name" value="Thiolase_CS"/>
</dbReference>
<dbReference type="InterPro" id="IPR002155">
    <property type="entry name" value="Thiolase"/>
</dbReference>
<feature type="active site" description="Acyl-thioester intermediate" evidence="8">
    <location>
        <position position="90"/>
    </location>
</feature>
<evidence type="ECO:0000256" key="1">
    <source>
        <dbReference type="ARBA" id="ARBA00004683"/>
    </source>
</evidence>
<sequence length="392" mass="40410">MASTDIVIVAATRTAVGSFNGAFANVPAHVLGATAIKGALERAGVAAEEVDEVILGQVLTAAEGQNPARQAAMKAGIPVDKTAWSLNQVCGSGLRAVALGMQQIANGDASVIVAGGQESMSLAPHAAHMRAGTKFGDVQFVDTMIRDGLWDAFHGYHMGVTAENVAQKWQISREEQDAFAVASQNKAEAAKKAGRFAEEITPVTVASRKGDVVVDTDEYIRDGATLDAVAKLRPAFQKDGTVTAGNASGLNDGAAALVLMTAAEAERRGLKPIARIASWATAGVEPAVMGSGPIPASRKALEKAGWKAQDLDLVEANEAFAAQALAVNKDMGWNPDIVNVNGGAIAIGHPIGASGARILTTLLHEMGRRDAKKGLATLCIGGGMGVAMCVER</sequence>
<dbReference type="GO" id="GO:0003988">
    <property type="term" value="F:acetyl-CoA C-acyltransferase activity"/>
    <property type="evidence" value="ECO:0007669"/>
    <property type="project" value="UniProtKB-ARBA"/>
</dbReference>
<comment type="similarity">
    <text evidence="2 9">Belongs to the thiolase-like superfamily. Thiolase family.</text>
</comment>
<evidence type="ECO:0000256" key="9">
    <source>
        <dbReference type="RuleBase" id="RU003557"/>
    </source>
</evidence>
<comment type="pathway">
    <text evidence="6">Metabolic intermediate biosynthesis; (R)-mevalonate biosynthesis; (R)-mevalonate from acetyl-CoA: step 1/3.</text>
</comment>
<name>A0A840C8I0_9HYPH</name>
<evidence type="ECO:0000256" key="7">
    <source>
        <dbReference type="ARBA" id="ARBA00080155"/>
    </source>
</evidence>
<evidence type="ECO:0000256" key="6">
    <source>
        <dbReference type="ARBA" id="ARBA00037924"/>
    </source>
</evidence>
<dbReference type="PROSITE" id="PS00099">
    <property type="entry name" value="THIOLASE_3"/>
    <property type="match status" value="1"/>
</dbReference>
<dbReference type="PROSITE" id="PS00737">
    <property type="entry name" value="THIOLASE_2"/>
    <property type="match status" value="1"/>
</dbReference>
<dbReference type="GO" id="GO:0042619">
    <property type="term" value="P:poly-hydroxybutyrate biosynthetic process"/>
    <property type="evidence" value="ECO:0007669"/>
    <property type="project" value="UniProtKB-KW"/>
</dbReference>
<dbReference type="PROSITE" id="PS00098">
    <property type="entry name" value="THIOLASE_1"/>
    <property type="match status" value="1"/>
</dbReference>
<feature type="active site" description="Proton acceptor" evidence="8">
    <location>
        <position position="379"/>
    </location>
</feature>
<dbReference type="EMBL" id="JACIEN010000006">
    <property type="protein sequence ID" value="MBB4019186.1"/>
    <property type="molecule type" value="Genomic_DNA"/>
</dbReference>
<evidence type="ECO:0000259" key="11">
    <source>
        <dbReference type="Pfam" id="PF02803"/>
    </source>
</evidence>
<dbReference type="Gene3D" id="3.40.47.10">
    <property type="match status" value="2"/>
</dbReference>
<dbReference type="InterPro" id="IPR020610">
    <property type="entry name" value="Thiolase_AS"/>
</dbReference>
<evidence type="ECO:0000259" key="10">
    <source>
        <dbReference type="Pfam" id="PF00108"/>
    </source>
</evidence>
<dbReference type="FunFam" id="3.40.47.10:FF:000010">
    <property type="entry name" value="Acetyl-CoA acetyltransferase (Thiolase)"/>
    <property type="match status" value="1"/>
</dbReference>
<reference evidence="12 13" key="1">
    <citation type="submission" date="2020-08" db="EMBL/GenBank/DDBJ databases">
        <title>Genomic Encyclopedia of Type Strains, Phase IV (KMG-IV): sequencing the most valuable type-strain genomes for metagenomic binning, comparative biology and taxonomic classification.</title>
        <authorList>
            <person name="Goeker M."/>
        </authorList>
    </citation>
    <scope>NUCLEOTIDE SEQUENCE [LARGE SCALE GENOMIC DNA]</scope>
    <source>
        <strain evidence="12 13">DSM 103737</strain>
    </source>
</reference>
<dbReference type="InterPro" id="IPR020616">
    <property type="entry name" value="Thiolase_N"/>
</dbReference>
<dbReference type="SUPFAM" id="SSF53901">
    <property type="entry name" value="Thiolase-like"/>
    <property type="match status" value="2"/>
</dbReference>
<evidence type="ECO:0000256" key="2">
    <source>
        <dbReference type="ARBA" id="ARBA00010982"/>
    </source>
</evidence>
<dbReference type="CDD" id="cd00751">
    <property type="entry name" value="thiolase"/>
    <property type="match status" value="1"/>
</dbReference>
<dbReference type="PANTHER" id="PTHR18919:SF107">
    <property type="entry name" value="ACETYL-COA ACETYLTRANSFERASE, CYTOSOLIC"/>
    <property type="match status" value="1"/>
</dbReference>
<comment type="pathway">
    <text evidence="1">Biopolymer metabolism; poly-(R)-3-hydroxybutanoate biosynthesis.</text>
</comment>
<dbReference type="AlphaFoldDB" id="A0A840C8I0"/>
<dbReference type="InterPro" id="IPR016039">
    <property type="entry name" value="Thiolase-like"/>
</dbReference>
<evidence type="ECO:0000256" key="8">
    <source>
        <dbReference type="PIRSR" id="PIRSR000429-1"/>
    </source>
</evidence>
<dbReference type="InterPro" id="IPR020615">
    <property type="entry name" value="Thiolase_acyl_enz_int_AS"/>
</dbReference>
<evidence type="ECO:0000313" key="13">
    <source>
        <dbReference type="Proteomes" id="UP000577362"/>
    </source>
</evidence>
<accession>A0A840C8I0</accession>
<keyword evidence="13" id="KW-1185">Reference proteome</keyword>
<dbReference type="InterPro" id="IPR020617">
    <property type="entry name" value="Thiolase_C"/>
</dbReference>
<evidence type="ECO:0000256" key="5">
    <source>
        <dbReference type="ARBA" id="ARBA00023315"/>
    </source>
</evidence>
<keyword evidence="5 9" id="KW-0012">Acyltransferase</keyword>
<evidence type="ECO:0000313" key="12">
    <source>
        <dbReference type="EMBL" id="MBB4019186.1"/>
    </source>
</evidence>
<protein>
    <recommendedName>
        <fullName evidence="7">Beta-ketothiolase</fullName>
    </recommendedName>
</protein>
<dbReference type="PIRSF" id="PIRSF000429">
    <property type="entry name" value="Ac-CoA_Ac_transf"/>
    <property type="match status" value="1"/>
</dbReference>
<keyword evidence="4" id="KW-0583">PHB biosynthesis</keyword>
<evidence type="ECO:0000256" key="4">
    <source>
        <dbReference type="ARBA" id="ARBA00022752"/>
    </source>
</evidence>